<accession>A0A0C9WBV7</accession>
<dbReference type="EMBL" id="KN839861">
    <property type="protein sequence ID" value="KIJ61541.1"/>
    <property type="molecule type" value="Genomic_DNA"/>
</dbReference>
<dbReference type="Proteomes" id="UP000053820">
    <property type="component" value="Unassembled WGS sequence"/>
</dbReference>
<evidence type="ECO:0000256" key="1">
    <source>
        <dbReference type="SAM" id="MobiDB-lite"/>
    </source>
</evidence>
<organism evidence="2 3">
    <name type="scientific">Hydnomerulius pinastri MD-312</name>
    <dbReference type="NCBI Taxonomy" id="994086"/>
    <lineage>
        <taxon>Eukaryota</taxon>
        <taxon>Fungi</taxon>
        <taxon>Dikarya</taxon>
        <taxon>Basidiomycota</taxon>
        <taxon>Agaricomycotina</taxon>
        <taxon>Agaricomycetes</taxon>
        <taxon>Agaricomycetidae</taxon>
        <taxon>Boletales</taxon>
        <taxon>Boletales incertae sedis</taxon>
        <taxon>Leucogyrophana</taxon>
    </lineage>
</organism>
<feature type="region of interest" description="Disordered" evidence="1">
    <location>
        <begin position="1"/>
        <end position="21"/>
    </location>
</feature>
<protein>
    <submittedName>
        <fullName evidence="2">Uncharacterized protein</fullName>
    </submittedName>
</protein>
<gene>
    <name evidence="2" type="ORF">HYDPIDRAFT_115691</name>
</gene>
<reference evidence="2 3" key="1">
    <citation type="submission" date="2014-04" db="EMBL/GenBank/DDBJ databases">
        <title>Evolutionary Origins and Diversification of the Mycorrhizal Mutualists.</title>
        <authorList>
            <consortium name="DOE Joint Genome Institute"/>
            <consortium name="Mycorrhizal Genomics Consortium"/>
            <person name="Kohler A."/>
            <person name="Kuo A."/>
            <person name="Nagy L.G."/>
            <person name="Floudas D."/>
            <person name="Copeland A."/>
            <person name="Barry K.W."/>
            <person name="Cichocki N."/>
            <person name="Veneault-Fourrey C."/>
            <person name="LaButti K."/>
            <person name="Lindquist E.A."/>
            <person name="Lipzen A."/>
            <person name="Lundell T."/>
            <person name="Morin E."/>
            <person name="Murat C."/>
            <person name="Riley R."/>
            <person name="Ohm R."/>
            <person name="Sun H."/>
            <person name="Tunlid A."/>
            <person name="Henrissat B."/>
            <person name="Grigoriev I.V."/>
            <person name="Hibbett D.S."/>
            <person name="Martin F."/>
        </authorList>
    </citation>
    <scope>NUCLEOTIDE SEQUENCE [LARGE SCALE GENOMIC DNA]</scope>
    <source>
        <strain evidence="2 3">MD-312</strain>
    </source>
</reference>
<sequence>MGLGGRAGPAHEGKPPVPLLKEAPKLRGNIKNVLASKCIRVTRKQASQASGALQGPVLAAMSVAAHAPSVAVYRTPGQSPVDSLPFLRARLLISAGSLSPVIFRPLGDDLAPPGSVARDCACGQQRSINLGALSPFVHHTRHIPAAIVR</sequence>
<evidence type="ECO:0000313" key="3">
    <source>
        <dbReference type="Proteomes" id="UP000053820"/>
    </source>
</evidence>
<dbReference type="AlphaFoldDB" id="A0A0C9WBV7"/>
<name>A0A0C9WBV7_9AGAM</name>
<keyword evidence="3" id="KW-1185">Reference proteome</keyword>
<proteinExistence type="predicted"/>
<dbReference type="HOGENOM" id="CLU_1749907_0_0_1"/>
<evidence type="ECO:0000313" key="2">
    <source>
        <dbReference type="EMBL" id="KIJ61541.1"/>
    </source>
</evidence>